<evidence type="ECO:0000313" key="8">
    <source>
        <dbReference type="Proteomes" id="UP000619838"/>
    </source>
</evidence>
<dbReference type="EMBL" id="JADGII010000007">
    <property type="protein sequence ID" value="MBF0636696.1"/>
    <property type="molecule type" value="Genomic_DNA"/>
</dbReference>
<feature type="transmembrane region" description="Helical" evidence="6">
    <location>
        <begin position="127"/>
        <end position="148"/>
    </location>
</feature>
<proteinExistence type="inferred from homology"/>
<dbReference type="Pfam" id="PF01940">
    <property type="entry name" value="DUF92"/>
    <property type="match status" value="1"/>
</dbReference>
<keyword evidence="8" id="KW-1185">Reference proteome</keyword>
<dbReference type="PANTHER" id="PTHR13353:SF5">
    <property type="entry name" value="TRANSMEMBRANE PROTEIN 19"/>
    <property type="match status" value="1"/>
</dbReference>
<feature type="transmembrane region" description="Helical" evidence="6">
    <location>
        <begin position="197"/>
        <end position="219"/>
    </location>
</feature>
<gene>
    <name evidence="7" type="ORF">INT08_05830</name>
</gene>
<feature type="transmembrane region" description="Helical" evidence="6">
    <location>
        <begin position="250"/>
        <end position="267"/>
    </location>
</feature>
<evidence type="ECO:0000256" key="3">
    <source>
        <dbReference type="ARBA" id="ARBA00022692"/>
    </source>
</evidence>
<feature type="transmembrane region" description="Helical" evidence="6">
    <location>
        <begin position="68"/>
        <end position="91"/>
    </location>
</feature>
<dbReference type="PANTHER" id="PTHR13353">
    <property type="entry name" value="TRANSMEMBRANE PROTEIN 19"/>
    <property type="match status" value="1"/>
</dbReference>
<evidence type="ECO:0000256" key="5">
    <source>
        <dbReference type="ARBA" id="ARBA00023136"/>
    </source>
</evidence>
<evidence type="ECO:0000256" key="4">
    <source>
        <dbReference type="ARBA" id="ARBA00022989"/>
    </source>
</evidence>
<keyword evidence="5 6" id="KW-0472">Membrane</keyword>
<feature type="transmembrane region" description="Helical" evidence="6">
    <location>
        <begin position="12"/>
        <end position="33"/>
    </location>
</feature>
<keyword evidence="3 6" id="KW-0812">Transmembrane</keyword>
<dbReference type="InterPro" id="IPR002794">
    <property type="entry name" value="DUF92_TMEM19"/>
</dbReference>
<feature type="transmembrane region" description="Helical" evidence="6">
    <location>
        <begin position="407"/>
        <end position="429"/>
    </location>
</feature>
<feature type="transmembrane region" description="Helical" evidence="6">
    <location>
        <begin position="168"/>
        <end position="185"/>
    </location>
</feature>
<dbReference type="RefSeq" id="WP_114608649.1">
    <property type="nucleotide sequence ID" value="NZ_JABVZQ010000008.1"/>
</dbReference>
<feature type="transmembrane region" description="Helical" evidence="6">
    <location>
        <begin position="279"/>
        <end position="303"/>
    </location>
</feature>
<reference evidence="7 8" key="1">
    <citation type="journal article" date="2020" name="Microorganisms">
        <title>Simultaneous Genome Sequencing of Prosthecochloris ethylica and Desulfuromonas acetoxidans within a Syntrophic Mixture Reveals Unique Pili and Protein Interactions.</title>
        <authorList>
            <person name="Kyndt J.A."/>
            <person name="Van Beeumen J.J."/>
            <person name="Meyer T.E."/>
        </authorList>
    </citation>
    <scope>NUCLEOTIDE SEQUENCE [LARGE SCALE GENOMIC DNA]</scope>
    <source>
        <strain evidence="7 8">N3</strain>
    </source>
</reference>
<evidence type="ECO:0000256" key="1">
    <source>
        <dbReference type="ARBA" id="ARBA00004141"/>
    </source>
</evidence>
<name>A0ABR9XRM8_9CHLB</name>
<comment type="caution">
    <text evidence="7">The sequence shown here is derived from an EMBL/GenBank/DDBJ whole genome shotgun (WGS) entry which is preliminary data.</text>
</comment>
<keyword evidence="4 6" id="KW-1133">Transmembrane helix</keyword>
<organism evidence="7 8">
    <name type="scientific">Prosthecochloris ethylica</name>
    <dbReference type="NCBI Taxonomy" id="2743976"/>
    <lineage>
        <taxon>Bacteria</taxon>
        <taxon>Pseudomonadati</taxon>
        <taxon>Chlorobiota</taxon>
        <taxon>Chlorobiia</taxon>
        <taxon>Chlorobiales</taxon>
        <taxon>Chlorobiaceae</taxon>
        <taxon>Prosthecochloris</taxon>
    </lineage>
</organism>
<comment type="similarity">
    <text evidence="2">Belongs to the TMEM19 family.</text>
</comment>
<feature type="transmembrane region" description="Helical" evidence="6">
    <location>
        <begin position="226"/>
        <end position="244"/>
    </location>
</feature>
<evidence type="ECO:0000256" key="2">
    <source>
        <dbReference type="ARBA" id="ARBA00009012"/>
    </source>
</evidence>
<protein>
    <submittedName>
        <fullName evidence="7">DUF92 domain-containing protein</fullName>
    </submittedName>
</protein>
<dbReference type="Proteomes" id="UP000619838">
    <property type="component" value="Unassembled WGS sequence"/>
</dbReference>
<feature type="transmembrane region" description="Helical" evidence="6">
    <location>
        <begin position="499"/>
        <end position="518"/>
    </location>
</feature>
<comment type="subcellular location">
    <subcellularLocation>
        <location evidence="1">Membrane</location>
        <topology evidence="1">Multi-pass membrane protein</topology>
    </subcellularLocation>
</comment>
<sequence>MLQLQGPVQGEFGMFGVIAGLLLCALASAELFVRSVPQSGFAVRKLLQLGGGVLAFFLPVLFDSNFFPVLLAVIFLFVALFGRLSGGLHVLCRQGPQERILPGYGPLLVPLVFLVQALLLWDEAPWIIRLSMLATGGGDVAAAFVGVLSGGRHIERLTRNPKTVEGSLGMLVTSFGFMAGLLLFFRPHFQGELAASAVWELVALALLLAVIATAVEAILSYGLDNFFVPLSVAYVLYVLSFSPSIDIGDFLLGGVFALLLSVVSLLVKFLDASGATATFLLGTTIFGIGGVDWTVPLLTFYLLSSILSKLGHTRKARFDLVFEKGSQRDAGQVCANGGIAWLIMIAYSLTGDQAFFFAYLGTLAAVQSDTWATEIGTMWPNPTARLITTMKEVPVGTSGGVSVPGTLGAFGGALLICASALAIGVEWVYDFGILRSFLLIGFSGLFASLVDSFFGATIQAQYYDPVREKVTERTSSLKKDGTVVKNKLIKGYHIVNNDLVNTMCAVSGSFLAYVFSSFF</sequence>
<accession>A0ABR9XRM8</accession>
<feature type="transmembrane region" description="Helical" evidence="6">
    <location>
        <begin position="436"/>
        <end position="458"/>
    </location>
</feature>
<feature type="transmembrane region" description="Helical" evidence="6">
    <location>
        <begin position="103"/>
        <end position="121"/>
    </location>
</feature>
<feature type="transmembrane region" description="Helical" evidence="6">
    <location>
        <begin position="45"/>
        <end position="62"/>
    </location>
</feature>
<evidence type="ECO:0000313" key="7">
    <source>
        <dbReference type="EMBL" id="MBF0636696.1"/>
    </source>
</evidence>
<evidence type="ECO:0000256" key="6">
    <source>
        <dbReference type="SAM" id="Phobius"/>
    </source>
</evidence>